<protein>
    <submittedName>
        <fullName evidence="2">LOC767890 protein</fullName>
    </submittedName>
</protein>
<accession>Q29RN5</accession>
<feature type="compositionally biased region" description="Gly residues" evidence="1">
    <location>
        <begin position="53"/>
        <end position="73"/>
    </location>
</feature>
<evidence type="ECO:0000256" key="1">
    <source>
        <dbReference type="SAM" id="MobiDB-lite"/>
    </source>
</evidence>
<evidence type="ECO:0000313" key="2">
    <source>
        <dbReference type="EMBL" id="AAI14098.1"/>
    </source>
</evidence>
<feature type="region of interest" description="Disordered" evidence="1">
    <location>
        <begin position="1"/>
        <end position="170"/>
    </location>
</feature>
<reference evidence="2" key="1">
    <citation type="submission" date="2006-02" db="EMBL/GenBank/DDBJ databases">
        <authorList>
            <person name="Moore S."/>
            <person name="Alexander L."/>
            <person name="Brownstein M."/>
            <person name="Guan L."/>
            <person name="Lobo S."/>
            <person name="Meng Y."/>
            <person name="Tanaguchi M."/>
            <person name="Wang Z."/>
            <person name="Yu J."/>
            <person name="Prange C."/>
            <person name="Schreiber K."/>
            <person name="Shenmen C."/>
            <person name="Wagner L."/>
            <person name="Bala M."/>
            <person name="Barbazuk S."/>
            <person name="Barber S."/>
            <person name="Babakaiff R."/>
            <person name="Beland J."/>
            <person name="Chun E."/>
            <person name="Del Rio L."/>
            <person name="Gibson S."/>
            <person name="Hanson R."/>
            <person name="Kirkpatrick R."/>
            <person name="Liu J."/>
            <person name="Matsuo C."/>
            <person name="Mayo M."/>
            <person name="Santos R.R."/>
            <person name="Stott J."/>
            <person name="Tsai M."/>
            <person name="Wong D."/>
            <person name="Siddiqui A."/>
            <person name="Holt R."/>
            <person name="Jones S.J."/>
            <person name="Marra M.A."/>
        </authorList>
    </citation>
    <scope>NUCLEOTIDE SEQUENCE</scope>
    <source>
        <strain evidence="2">Hereford</strain>
        <tissue evidence="2">Hypothalamus</tissue>
    </source>
</reference>
<proteinExistence type="evidence at transcript level"/>
<feature type="compositionally biased region" description="Basic and acidic residues" evidence="1">
    <location>
        <begin position="137"/>
        <end position="157"/>
    </location>
</feature>
<feature type="compositionally biased region" description="Low complexity" evidence="1">
    <location>
        <begin position="12"/>
        <end position="23"/>
    </location>
</feature>
<dbReference type="AlphaFoldDB" id="Q29RN5"/>
<dbReference type="EMBL" id="BC114097">
    <property type="protein sequence ID" value="AAI14098.1"/>
    <property type="molecule type" value="mRNA"/>
</dbReference>
<sequence length="214" mass="22931">QREKQRQRLPHAVPARAVGAAQVQRRRRLGHEQEHGRQHRAREFHLRASAARTGGGRGGGGGSGGGGGGGCPGGSRHARPQLLPRSALPAEGAGPGRWSWAWGRATRRGWGGARGRGGTRPRAPSAARAPQRPSRLCGDEPRAGREPAPGDRPRRAAQEAAGPAGPARSRWVLKPFSRRFCGKPSHPFKNLQPRGTRNWDQDAFPARALFSGPK</sequence>
<gene>
    <name evidence="2" type="primary">LOC767890</name>
</gene>
<feature type="compositionally biased region" description="Low complexity" evidence="1">
    <location>
        <begin position="158"/>
        <end position="168"/>
    </location>
</feature>
<feature type="compositionally biased region" description="Basic and acidic residues" evidence="1">
    <location>
        <begin position="30"/>
        <end position="46"/>
    </location>
</feature>
<organism evidence="2">
    <name type="scientific">Bos taurus</name>
    <name type="common">Bovine</name>
    <dbReference type="NCBI Taxonomy" id="9913"/>
    <lineage>
        <taxon>Eukaryota</taxon>
        <taxon>Metazoa</taxon>
        <taxon>Chordata</taxon>
        <taxon>Craniata</taxon>
        <taxon>Vertebrata</taxon>
        <taxon>Euteleostomi</taxon>
        <taxon>Mammalia</taxon>
        <taxon>Eutheria</taxon>
        <taxon>Laurasiatheria</taxon>
        <taxon>Artiodactyla</taxon>
        <taxon>Ruminantia</taxon>
        <taxon>Pecora</taxon>
        <taxon>Bovidae</taxon>
        <taxon>Bovinae</taxon>
        <taxon>Bos</taxon>
    </lineage>
</organism>
<feature type="non-terminal residue" evidence="2">
    <location>
        <position position="1"/>
    </location>
</feature>
<feature type="region of interest" description="Disordered" evidence="1">
    <location>
        <begin position="183"/>
        <end position="214"/>
    </location>
</feature>
<feature type="compositionally biased region" description="Low complexity" evidence="1">
    <location>
        <begin position="120"/>
        <end position="135"/>
    </location>
</feature>
<name>Q29RN5_BOVIN</name>
<feature type="compositionally biased region" description="Gly residues" evidence="1">
    <location>
        <begin position="109"/>
        <end position="118"/>
    </location>
</feature>